<sequence>MNAKPPPWKNTNTGRDAPMSTEFEEGIKTRNQRLCVGSTITSEEDTPSTKLELGGIFLSMKLRRRRLMVPLERRERERKKSRTDMEKRAFNGRIGLVVEAMVERWLVIVVLS</sequence>
<comment type="caution">
    <text evidence="2">The sequence shown here is derived from an EMBL/GenBank/DDBJ whole genome shotgun (WGS) entry which is preliminary data.</text>
</comment>
<evidence type="ECO:0000313" key="2">
    <source>
        <dbReference type="EMBL" id="PNX80657.1"/>
    </source>
</evidence>
<proteinExistence type="predicted"/>
<dbReference type="Proteomes" id="UP000236291">
    <property type="component" value="Unassembled WGS sequence"/>
</dbReference>
<name>A0A2K3LQ62_TRIPR</name>
<accession>A0A2K3LQ62</accession>
<dbReference type="AlphaFoldDB" id="A0A2K3LQ62"/>
<organism evidence="2 3">
    <name type="scientific">Trifolium pratense</name>
    <name type="common">Red clover</name>
    <dbReference type="NCBI Taxonomy" id="57577"/>
    <lineage>
        <taxon>Eukaryota</taxon>
        <taxon>Viridiplantae</taxon>
        <taxon>Streptophyta</taxon>
        <taxon>Embryophyta</taxon>
        <taxon>Tracheophyta</taxon>
        <taxon>Spermatophyta</taxon>
        <taxon>Magnoliopsida</taxon>
        <taxon>eudicotyledons</taxon>
        <taxon>Gunneridae</taxon>
        <taxon>Pentapetalae</taxon>
        <taxon>rosids</taxon>
        <taxon>fabids</taxon>
        <taxon>Fabales</taxon>
        <taxon>Fabaceae</taxon>
        <taxon>Papilionoideae</taxon>
        <taxon>50 kb inversion clade</taxon>
        <taxon>NPAAA clade</taxon>
        <taxon>Hologalegina</taxon>
        <taxon>IRL clade</taxon>
        <taxon>Trifolieae</taxon>
        <taxon>Trifolium</taxon>
    </lineage>
</organism>
<dbReference type="EMBL" id="ASHM01038369">
    <property type="protein sequence ID" value="PNX80657.1"/>
    <property type="molecule type" value="Genomic_DNA"/>
</dbReference>
<evidence type="ECO:0000256" key="1">
    <source>
        <dbReference type="SAM" id="MobiDB-lite"/>
    </source>
</evidence>
<reference evidence="2 3" key="2">
    <citation type="journal article" date="2017" name="Front. Plant Sci.">
        <title>Gene Classification and Mining of Molecular Markers Useful in Red Clover (Trifolium pratense) Breeding.</title>
        <authorList>
            <person name="Istvanek J."/>
            <person name="Dluhosova J."/>
            <person name="Dluhos P."/>
            <person name="Patkova L."/>
            <person name="Nedelnik J."/>
            <person name="Repkova J."/>
        </authorList>
    </citation>
    <scope>NUCLEOTIDE SEQUENCE [LARGE SCALE GENOMIC DNA]</scope>
    <source>
        <strain evidence="3">cv. Tatra</strain>
        <tissue evidence="2">Young leaves</tissue>
    </source>
</reference>
<protein>
    <submittedName>
        <fullName evidence="2">Uncharacterized protein</fullName>
    </submittedName>
</protein>
<evidence type="ECO:0000313" key="3">
    <source>
        <dbReference type="Proteomes" id="UP000236291"/>
    </source>
</evidence>
<reference evidence="2 3" key="1">
    <citation type="journal article" date="2014" name="Am. J. Bot.">
        <title>Genome assembly and annotation for red clover (Trifolium pratense; Fabaceae).</title>
        <authorList>
            <person name="Istvanek J."/>
            <person name="Jaros M."/>
            <person name="Krenek A."/>
            <person name="Repkova J."/>
        </authorList>
    </citation>
    <scope>NUCLEOTIDE SEQUENCE [LARGE SCALE GENOMIC DNA]</scope>
    <source>
        <strain evidence="3">cv. Tatra</strain>
        <tissue evidence="2">Young leaves</tissue>
    </source>
</reference>
<feature type="region of interest" description="Disordered" evidence="1">
    <location>
        <begin position="1"/>
        <end position="26"/>
    </location>
</feature>
<gene>
    <name evidence="2" type="ORF">L195_g036663</name>
</gene>